<keyword evidence="1" id="KW-1133">Transmembrane helix</keyword>
<reference evidence="2 3" key="1">
    <citation type="submission" date="2016-10" db="EMBL/GenBank/DDBJ databases">
        <authorList>
            <person name="de Groot N.N."/>
        </authorList>
    </citation>
    <scope>NUCLEOTIDE SEQUENCE [LARGE SCALE GENOMIC DNA]</scope>
    <source>
        <strain evidence="2 3">DSM 18346</strain>
    </source>
</reference>
<evidence type="ECO:0000256" key="1">
    <source>
        <dbReference type="SAM" id="Phobius"/>
    </source>
</evidence>
<keyword evidence="1" id="KW-0812">Transmembrane</keyword>
<dbReference type="AlphaFoldDB" id="A0A1G9GXQ2"/>
<dbReference type="EMBL" id="FNFP01000007">
    <property type="protein sequence ID" value="SDL05451.1"/>
    <property type="molecule type" value="Genomic_DNA"/>
</dbReference>
<dbReference type="Proteomes" id="UP000198718">
    <property type="component" value="Unassembled WGS sequence"/>
</dbReference>
<dbReference type="OrthoDB" id="1795406at2"/>
<proteinExistence type="predicted"/>
<sequence>MNNRRTFFISSTIIAIMTTLILPSSPGESTAILRYQYGFPINYITFFQTEPSSRWFGANFFTGNAGLSIDPAILLINILIIYFVIKFVAKIYSKSFYLLFSVSKK</sequence>
<feature type="transmembrane region" description="Helical" evidence="1">
    <location>
        <begin position="72"/>
        <end position="89"/>
    </location>
</feature>
<dbReference type="RefSeq" id="WP_090554083.1">
    <property type="nucleotide sequence ID" value="NZ_FNFP01000007.1"/>
</dbReference>
<evidence type="ECO:0000313" key="3">
    <source>
        <dbReference type="Proteomes" id="UP000198718"/>
    </source>
</evidence>
<gene>
    <name evidence="2" type="ORF">SAMN05660472_02521</name>
</gene>
<feature type="transmembrane region" description="Helical" evidence="1">
    <location>
        <begin position="7"/>
        <end position="25"/>
    </location>
</feature>
<keyword evidence="3" id="KW-1185">Reference proteome</keyword>
<evidence type="ECO:0000313" key="2">
    <source>
        <dbReference type="EMBL" id="SDL05451.1"/>
    </source>
</evidence>
<name>A0A1G9GXQ2_9FIRM</name>
<organism evidence="2 3">
    <name type="scientific">Natronincola ferrireducens</name>
    <dbReference type="NCBI Taxonomy" id="393762"/>
    <lineage>
        <taxon>Bacteria</taxon>
        <taxon>Bacillati</taxon>
        <taxon>Bacillota</taxon>
        <taxon>Clostridia</taxon>
        <taxon>Peptostreptococcales</taxon>
        <taxon>Natronincolaceae</taxon>
        <taxon>Natronincola</taxon>
    </lineage>
</organism>
<keyword evidence="1" id="KW-0472">Membrane</keyword>
<accession>A0A1G9GXQ2</accession>
<protein>
    <submittedName>
        <fullName evidence="2">Uncharacterized protein</fullName>
    </submittedName>
</protein>